<dbReference type="InterPro" id="IPR013471">
    <property type="entry name" value="RNase_Z/BN"/>
</dbReference>
<dbReference type="SUPFAM" id="SSF56281">
    <property type="entry name" value="Metallo-hydrolase/oxidoreductase"/>
    <property type="match status" value="1"/>
</dbReference>
<keyword evidence="4 8" id="KW-0479">Metal-binding</keyword>
<evidence type="ECO:0000256" key="4">
    <source>
        <dbReference type="ARBA" id="ARBA00022723"/>
    </source>
</evidence>
<dbReference type="NCBIfam" id="NF000801">
    <property type="entry name" value="PRK00055.1-3"/>
    <property type="match status" value="1"/>
</dbReference>
<feature type="binding site" evidence="8">
    <location>
        <position position="268"/>
    </location>
    <ligand>
        <name>Zn(2+)</name>
        <dbReference type="ChEBI" id="CHEBI:29105"/>
        <label>2</label>
        <note>catalytic</note>
    </ligand>
</feature>
<dbReference type="Pfam" id="PF23023">
    <property type="entry name" value="Anti-Pycsar_Apyc1"/>
    <property type="match status" value="1"/>
</dbReference>
<evidence type="ECO:0000256" key="1">
    <source>
        <dbReference type="ARBA" id="ARBA00011738"/>
    </source>
</evidence>
<comment type="similarity">
    <text evidence="8">Belongs to the RNase Z family.</text>
</comment>
<evidence type="ECO:0000256" key="6">
    <source>
        <dbReference type="ARBA" id="ARBA00022801"/>
    </source>
</evidence>
<feature type="active site" description="Proton acceptor" evidence="8">
    <location>
        <position position="64"/>
    </location>
</feature>
<feature type="binding site" evidence="8">
    <location>
        <position position="65"/>
    </location>
    <ligand>
        <name>Zn(2+)</name>
        <dbReference type="ChEBI" id="CHEBI:29105"/>
        <label>2</label>
        <note>catalytic</note>
    </ligand>
</feature>
<dbReference type="HAMAP" id="MF_01818">
    <property type="entry name" value="RNase_Z_BN"/>
    <property type="match status" value="1"/>
</dbReference>
<feature type="binding site" evidence="8">
    <location>
        <position position="210"/>
    </location>
    <ligand>
        <name>Zn(2+)</name>
        <dbReference type="ChEBI" id="CHEBI:29105"/>
        <label>2</label>
        <note>catalytic</note>
    </ligand>
</feature>
<comment type="catalytic activity">
    <reaction evidence="8">
        <text>Endonucleolytic cleavage of RNA, removing extra 3' nucleotides from tRNA precursor, generating 3' termini of tRNAs. A 3'-hydroxy group is left at the tRNA terminus and a 5'-phosphoryl group is left at the trailer molecule.</text>
        <dbReference type="EC" id="3.1.26.11"/>
    </reaction>
</comment>
<name>A0A081DG85_NONUL</name>
<organism evidence="9 10">
    <name type="scientific">Nonlabens ulvanivorans</name>
    <name type="common">Persicivirga ulvanivorans</name>
    <dbReference type="NCBI Taxonomy" id="906888"/>
    <lineage>
        <taxon>Bacteria</taxon>
        <taxon>Pseudomonadati</taxon>
        <taxon>Bacteroidota</taxon>
        <taxon>Flavobacteriia</taxon>
        <taxon>Flavobacteriales</taxon>
        <taxon>Flavobacteriaceae</taxon>
        <taxon>Nonlabens</taxon>
    </lineage>
</organism>
<comment type="cofactor">
    <cofactor evidence="8">
        <name>Zn(2+)</name>
        <dbReference type="ChEBI" id="CHEBI:29105"/>
    </cofactor>
    <text evidence="8">Binds 2 Zn(2+) ions.</text>
</comment>
<feature type="binding site" evidence="8">
    <location>
        <position position="140"/>
    </location>
    <ligand>
        <name>Zn(2+)</name>
        <dbReference type="ChEBI" id="CHEBI:29105"/>
        <label>1</label>
        <note>catalytic</note>
    </ligand>
</feature>
<evidence type="ECO:0000256" key="5">
    <source>
        <dbReference type="ARBA" id="ARBA00022759"/>
    </source>
</evidence>
<comment type="caution">
    <text evidence="9">The sequence shown here is derived from an EMBL/GenBank/DDBJ whole genome shotgun (WGS) entry which is preliminary data.</text>
</comment>
<dbReference type="GO" id="GO:0008270">
    <property type="term" value="F:zinc ion binding"/>
    <property type="evidence" value="ECO:0007669"/>
    <property type="project" value="UniProtKB-UniRule"/>
</dbReference>
<feature type="binding site" evidence="8">
    <location>
        <position position="60"/>
    </location>
    <ligand>
        <name>Zn(2+)</name>
        <dbReference type="ChEBI" id="CHEBI:29105"/>
        <label>1</label>
        <note>catalytic</note>
    </ligand>
</feature>
<feature type="binding site" evidence="8">
    <location>
        <position position="64"/>
    </location>
    <ligand>
        <name>Zn(2+)</name>
        <dbReference type="ChEBI" id="CHEBI:29105"/>
        <label>2</label>
        <note>catalytic</note>
    </ligand>
</feature>
<dbReference type="Gene3D" id="3.60.15.10">
    <property type="entry name" value="Ribonuclease Z/Hydroxyacylglutathione hydrolase-like"/>
    <property type="match status" value="1"/>
</dbReference>
<dbReference type="PANTHER" id="PTHR46018">
    <property type="entry name" value="ZINC PHOSPHODIESTERASE ELAC PROTEIN 1"/>
    <property type="match status" value="1"/>
</dbReference>
<dbReference type="EMBL" id="BBLG01000015">
    <property type="protein sequence ID" value="GAK77931.1"/>
    <property type="molecule type" value="Genomic_DNA"/>
</dbReference>
<feature type="binding site" evidence="8">
    <location>
        <position position="62"/>
    </location>
    <ligand>
        <name>Zn(2+)</name>
        <dbReference type="ChEBI" id="CHEBI:29105"/>
        <label>1</label>
        <note>catalytic</note>
    </ligand>
</feature>
<dbReference type="Proteomes" id="UP000028980">
    <property type="component" value="Unassembled WGS sequence"/>
</dbReference>
<evidence type="ECO:0000313" key="9">
    <source>
        <dbReference type="EMBL" id="GAK77931.1"/>
    </source>
</evidence>
<evidence type="ECO:0000313" key="10">
    <source>
        <dbReference type="Proteomes" id="UP000028980"/>
    </source>
</evidence>
<dbReference type="GO" id="GO:0042781">
    <property type="term" value="F:3'-tRNA processing endoribonuclease activity"/>
    <property type="evidence" value="ECO:0007669"/>
    <property type="project" value="UniProtKB-UniRule"/>
</dbReference>
<proteinExistence type="inferred from homology"/>
<dbReference type="EC" id="3.1.26.11" evidence="8"/>
<comment type="subunit">
    <text evidence="1 8">Homodimer.</text>
</comment>
<evidence type="ECO:0000256" key="8">
    <source>
        <dbReference type="HAMAP-Rule" id="MF_01818"/>
    </source>
</evidence>
<evidence type="ECO:0000256" key="7">
    <source>
        <dbReference type="ARBA" id="ARBA00022833"/>
    </source>
</evidence>
<reference evidence="9 10" key="1">
    <citation type="journal article" date="2014" name="Genome Announc.">
        <title>Draft Genome Sequences of Marine Flavobacterium Nonlabens Strains NR17, NR24, NR27, NR32, NR33, and Ara13.</title>
        <authorList>
            <person name="Nakanishi M."/>
            <person name="Meirelles P."/>
            <person name="Suzuki R."/>
            <person name="Takatani N."/>
            <person name="Mino S."/>
            <person name="Suda W."/>
            <person name="Oshima K."/>
            <person name="Hattori M."/>
            <person name="Ohkuma M."/>
            <person name="Hosokawa M."/>
            <person name="Miyashita K."/>
            <person name="Thompson F.L."/>
            <person name="Niwa A."/>
            <person name="Sawabe T."/>
            <person name="Sawabe T."/>
        </authorList>
    </citation>
    <scope>NUCLEOTIDE SEQUENCE [LARGE SCALE GENOMIC DNA]</scope>
    <source>
        <strain evidence="10">JCM19296</strain>
    </source>
</reference>
<gene>
    <name evidence="8" type="primary">rnz</name>
    <name evidence="9" type="ORF">JCM19296_3540</name>
</gene>
<keyword evidence="2 8" id="KW-0819">tRNA processing</keyword>
<dbReference type="AlphaFoldDB" id="A0A081DG85"/>
<comment type="function">
    <text evidence="8">Zinc phosphodiesterase, which displays some tRNA 3'-processing endonuclease activity. Probably involved in tRNA maturation, by removing a 3'-trailer from precursor tRNA.</text>
</comment>
<evidence type="ECO:0000256" key="3">
    <source>
        <dbReference type="ARBA" id="ARBA00022722"/>
    </source>
</evidence>
<sequence>MKLTILGCHSATPTASTRPTSQVLEIRGNLFLIDCGEGTQMAMRTSRVKFSRIKNIFISHLHGDHFFGLIGMISTFCLLGRDTPLTIYGPKGIREIILLQLKLTKSYTTFDLRFRESESKESQLIYEDDKVTVTTIPLDHRVYTNGYLFEEKPLDRKLDVVACEEYGVDQAYYRKVKQGHDIELASGEVISNDLLTFNPVAAKSYAFCSDTMYKPDIVPIIKNATVLYHESTFLKSHEDLCERTKHSTAAQAADIAKQANVVTLILGHYSTRYGDYELFRKEAQEIFPTVELAADGKIFEF</sequence>
<keyword evidence="5 8" id="KW-0255">Endonuclease</keyword>
<keyword evidence="6 8" id="KW-0378">Hydrolase</keyword>
<dbReference type="PANTHER" id="PTHR46018:SF2">
    <property type="entry name" value="ZINC PHOSPHODIESTERASE ELAC PROTEIN 1"/>
    <property type="match status" value="1"/>
</dbReference>
<dbReference type="NCBIfam" id="TIGR02651">
    <property type="entry name" value="RNase_Z"/>
    <property type="match status" value="1"/>
</dbReference>
<feature type="binding site" evidence="8">
    <location>
        <position position="210"/>
    </location>
    <ligand>
        <name>Zn(2+)</name>
        <dbReference type="ChEBI" id="CHEBI:29105"/>
        <label>1</label>
        <note>catalytic</note>
    </ligand>
</feature>
<accession>A0A081DG85</accession>
<keyword evidence="7 8" id="KW-0862">Zinc</keyword>
<evidence type="ECO:0000256" key="2">
    <source>
        <dbReference type="ARBA" id="ARBA00022694"/>
    </source>
</evidence>
<dbReference type="CDD" id="cd07717">
    <property type="entry name" value="RNaseZ_ZiPD-like_MBL-fold"/>
    <property type="match status" value="1"/>
</dbReference>
<protein>
    <recommendedName>
        <fullName evidence="8">Ribonuclease Z</fullName>
        <shortName evidence="8">RNase Z</shortName>
        <ecNumber evidence="8">3.1.26.11</ecNumber>
    </recommendedName>
    <alternativeName>
        <fullName evidence="8">tRNA 3 endonuclease</fullName>
    </alternativeName>
    <alternativeName>
        <fullName evidence="8">tRNase Z</fullName>
    </alternativeName>
</protein>
<dbReference type="InterPro" id="IPR036866">
    <property type="entry name" value="RibonucZ/Hydroxyglut_hydro"/>
</dbReference>
<keyword evidence="3 8" id="KW-0540">Nuclease</keyword>